<dbReference type="AlphaFoldDB" id="M2PTJ3"/>
<dbReference type="PATRIC" id="fig|1238180.3.peg.7433"/>
<feature type="compositionally biased region" description="Pro residues" evidence="1">
    <location>
        <begin position="42"/>
        <end position="54"/>
    </location>
</feature>
<accession>M2PTJ3</accession>
<protein>
    <submittedName>
        <fullName evidence="2">Uncharacterized protein</fullName>
    </submittedName>
</protein>
<evidence type="ECO:0000256" key="1">
    <source>
        <dbReference type="SAM" id="MobiDB-lite"/>
    </source>
</evidence>
<feature type="region of interest" description="Disordered" evidence="1">
    <location>
        <begin position="1"/>
        <end position="54"/>
    </location>
</feature>
<dbReference type="EMBL" id="ANMG01000086">
    <property type="protein sequence ID" value="EMD22840.1"/>
    <property type="molecule type" value="Genomic_DNA"/>
</dbReference>
<reference evidence="2 3" key="1">
    <citation type="submission" date="2012-10" db="EMBL/GenBank/DDBJ databases">
        <title>Genome assembly of Amycolatopsis azurea DSM 43854.</title>
        <authorList>
            <person name="Khatri I."/>
            <person name="Kaur I."/>
            <person name="Subramanian S."/>
            <person name="Mayilraj S."/>
        </authorList>
    </citation>
    <scope>NUCLEOTIDE SEQUENCE [LARGE SCALE GENOMIC DNA]</scope>
    <source>
        <strain evidence="2 3">DSM 43854</strain>
    </source>
</reference>
<evidence type="ECO:0000313" key="3">
    <source>
        <dbReference type="Proteomes" id="UP000014137"/>
    </source>
</evidence>
<comment type="caution">
    <text evidence="2">The sequence shown here is derived from an EMBL/GenBank/DDBJ whole genome shotgun (WGS) entry which is preliminary data.</text>
</comment>
<name>M2PTJ3_9PSEU</name>
<gene>
    <name evidence="2" type="ORF">C791_7959</name>
</gene>
<organism evidence="2 3">
    <name type="scientific">Amycolatopsis azurea DSM 43854</name>
    <dbReference type="NCBI Taxonomy" id="1238180"/>
    <lineage>
        <taxon>Bacteria</taxon>
        <taxon>Bacillati</taxon>
        <taxon>Actinomycetota</taxon>
        <taxon>Actinomycetes</taxon>
        <taxon>Pseudonocardiales</taxon>
        <taxon>Pseudonocardiaceae</taxon>
        <taxon>Amycolatopsis</taxon>
    </lineage>
</organism>
<dbReference type="Proteomes" id="UP000014137">
    <property type="component" value="Unassembled WGS sequence"/>
</dbReference>
<proteinExistence type="predicted"/>
<feature type="compositionally biased region" description="Basic and acidic residues" evidence="1">
    <location>
        <begin position="22"/>
        <end position="32"/>
    </location>
</feature>
<evidence type="ECO:0000313" key="2">
    <source>
        <dbReference type="EMBL" id="EMD22840.1"/>
    </source>
</evidence>
<sequence>MQRGESPLHLTPCPPAPSPRAPVREGLLERPRVPQGGLHGPGTPPGPPIAAPFP</sequence>